<dbReference type="SUPFAM" id="SSF46689">
    <property type="entry name" value="Homeodomain-like"/>
    <property type="match status" value="1"/>
</dbReference>
<accession>A0A918RNI7</accession>
<dbReference type="Pfam" id="PF17920">
    <property type="entry name" value="TetR_C_16"/>
    <property type="match status" value="1"/>
</dbReference>
<evidence type="ECO:0000259" key="3">
    <source>
        <dbReference type="PROSITE" id="PS50977"/>
    </source>
</evidence>
<dbReference type="InterPro" id="IPR041678">
    <property type="entry name" value="TetR_C_16"/>
</dbReference>
<dbReference type="GO" id="GO:0003700">
    <property type="term" value="F:DNA-binding transcription factor activity"/>
    <property type="evidence" value="ECO:0007669"/>
    <property type="project" value="TreeGrafter"/>
</dbReference>
<gene>
    <name evidence="4" type="ORF">GCM10011617_27820</name>
</gene>
<feature type="DNA-binding region" description="H-T-H motif" evidence="2">
    <location>
        <begin position="36"/>
        <end position="55"/>
    </location>
</feature>
<reference evidence="4" key="1">
    <citation type="journal article" date="2014" name="Int. J. Syst. Evol. Microbiol.">
        <title>Complete genome sequence of Corynebacterium casei LMG S-19264T (=DSM 44701T), isolated from a smear-ripened cheese.</title>
        <authorList>
            <consortium name="US DOE Joint Genome Institute (JGI-PGF)"/>
            <person name="Walter F."/>
            <person name="Albersmeier A."/>
            <person name="Kalinowski J."/>
            <person name="Ruckert C."/>
        </authorList>
    </citation>
    <scope>NUCLEOTIDE SEQUENCE</scope>
    <source>
        <strain evidence="4">KCTC 32422</strain>
    </source>
</reference>
<evidence type="ECO:0000313" key="5">
    <source>
        <dbReference type="Proteomes" id="UP000634139"/>
    </source>
</evidence>
<dbReference type="PANTHER" id="PTHR30055">
    <property type="entry name" value="HTH-TYPE TRANSCRIPTIONAL REGULATOR RUTR"/>
    <property type="match status" value="1"/>
</dbReference>
<evidence type="ECO:0000313" key="4">
    <source>
        <dbReference type="EMBL" id="GHA05205.1"/>
    </source>
</evidence>
<feature type="domain" description="HTH tetR-type" evidence="3">
    <location>
        <begin position="13"/>
        <end position="73"/>
    </location>
</feature>
<protein>
    <submittedName>
        <fullName evidence="4">TetR family transcriptional regulator</fullName>
    </submittedName>
</protein>
<dbReference type="PRINTS" id="PR00455">
    <property type="entry name" value="HTHTETR"/>
</dbReference>
<reference evidence="4" key="2">
    <citation type="submission" date="2020-09" db="EMBL/GenBank/DDBJ databases">
        <authorList>
            <person name="Sun Q."/>
            <person name="Kim S."/>
        </authorList>
    </citation>
    <scope>NUCLEOTIDE SEQUENCE</scope>
    <source>
        <strain evidence="4">KCTC 32422</strain>
    </source>
</reference>
<dbReference type="GO" id="GO:0000976">
    <property type="term" value="F:transcription cis-regulatory region binding"/>
    <property type="evidence" value="ECO:0007669"/>
    <property type="project" value="TreeGrafter"/>
</dbReference>
<proteinExistence type="predicted"/>
<keyword evidence="1 2" id="KW-0238">DNA-binding</keyword>
<dbReference type="AlphaFoldDB" id="A0A918RNI7"/>
<evidence type="ECO:0000256" key="2">
    <source>
        <dbReference type="PROSITE-ProRule" id="PRU00335"/>
    </source>
</evidence>
<dbReference type="EMBL" id="BMZD01000008">
    <property type="protein sequence ID" value="GHA05205.1"/>
    <property type="molecule type" value="Genomic_DNA"/>
</dbReference>
<dbReference type="SUPFAM" id="SSF48498">
    <property type="entry name" value="Tetracyclin repressor-like, C-terminal domain"/>
    <property type="match status" value="1"/>
</dbReference>
<dbReference type="Pfam" id="PF00440">
    <property type="entry name" value="TetR_N"/>
    <property type="match status" value="1"/>
</dbReference>
<comment type="caution">
    <text evidence="4">The sequence shown here is derived from an EMBL/GenBank/DDBJ whole genome shotgun (WGS) entry which is preliminary data.</text>
</comment>
<dbReference type="InterPro" id="IPR036271">
    <property type="entry name" value="Tet_transcr_reg_TetR-rel_C_sf"/>
</dbReference>
<sequence>MADADPRPQRDAARTRAAILHAAQQAFSTKGYTDTGVREITAAAGVNPALVSRYFGSKEKLYEAALSALLDARVVLGFPRDQFGEAVVRMLLAPAPQQRNPLPMMLLASADPTARAITDRLLTELFLEPLAAWYGPVRGAEKAACFSLLASGLTLYRQVYPLAALDGALSDETRAWLVQAFQSLID</sequence>
<dbReference type="InterPro" id="IPR009057">
    <property type="entry name" value="Homeodomain-like_sf"/>
</dbReference>
<dbReference type="InterPro" id="IPR001647">
    <property type="entry name" value="HTH_TetR"/>
</dbReference>
<keyword evidence="5" id="KW-1185">Reference proteome</keyword>
<dbReference type="PANTHER" id="PTHR30055:SF235">
    <property type="entry name" value="TRANSCRIPTIONAL REGULATORY PROTEIN"/>
    <property type="match status" value="1"/>
</dbReference>
<organism evidence="4 5">
    <name type="scientific">Novosphingobium arvoryzae</name>
    <dbReference type="NCBI Taxonomy" id="1256514"/>
    <lineage>
        <taxon>Bacteria</taxon>
        <taxon>Pseudomonadati</taxon>
        <taxon>Pseudomonadota</taxon>
        <taxon>Alphaproteobacteria</taxon>
        <taxon>Sphingomonadales</taxon>
        <taxon>Sphingomonadaceae</taxon>
        <taxon>Novosphingobium</taxon>
    </lineage>
</organism>
<dbReference type="RefSeq" id="WP_189542590.1">
    <property type="nucleotide sequence ID" value="NZ_BMZD01000008.1"/>
</dbReference>
<dbReference type="PROSITE" id="PS50977">
    <property type="entry name" value="HTH_TETR_2"/>
    <property type="match status" value="1"/>
</dbReference>
<name>A0A918RNI7_9SPHN</name>
<dbReference type="Proteomes" id="UP000634139">
    <property type="component" value="Unassembled WGS sequence"/>
</dbReference>
<evidence type="ECO:0000256" key="1">
    <source>
        <dbReference type="ARBA" id="ARBA00023125"/>
    </source>
</evidence>
<dbReference type="InterPro" id="IPR050109">
    <property type="entry name" value="HTH-type_TetR-like_transc_reg"/>
</dbReference>
<dbReference type="Gene3D" id="1.10.357.10">
    <property type="entry name" value="Tetracycline Repressor, domain 2"/>
    <property type="match status" value="1"/>
</dbReference>